<protein>
    <recommendedName>
        <fullName evidence="4">Lipoprotein</fullName>
    </recommendedName>
</protein>
<dbReference type="AlphaFoldDB" id="A0A4Y4DSX3"/>
<feature type="chain" id="PRO_5039269782" description="Lipoprotein" evidence="1">
    <location>
        <begin position="24"/>
        <end position="135"/>
    </location>
</feature>
<gene>
    <name evidence="2" type="ORF">AUR04nite_21320</name>
</gene>
<evidence type="ECO:0000256" key="1">
    <source>
        <dbReference type="SAM" id="SignalP"/>
    </source>
</evidence>
<evidence type="ECO:0000313" key="3">
    <source>
        <dbReference type="Proteomes" id="UP000316612"/>
    </source>
</evidence>
<evidence type="ECO:0000313" key="2">
    <source>
        <dbReference type="EMBL" id="GED06600.1"/>
    </source>
</evidence>
<dbReference type="OrthoDB" id="4952687at2"/>
<dbReference type="RefSeq" id="WP_141364816.1">
    <property type="nucleotide sequence ID" value="NZ_BAAAJL010000013.1"/>
</dbReference>
<dbReference type="PROSITE" id="PS51257">
    <property type="entry name" value="PROKAR_LIPOPROTEIN"/>
    <property type="match status" value="1"/>
</dbReference>
<organism evidence="2 3">
    <name type="scientific">Glutamicibacter uratoxydans</name>
    <name type="common">Arthrobacter uratoxydans</name>
    <dbReference type="NCBI Taxonomy" id="43667"/>
    <lineage>
        <taxon>Bacteria</taxon>
        <taxon>Bacillati</taxon>
        <taxon>Actinomycetota</taxon>
        <taxon>Actinomycetes</taxon>
        <taxon>Micrococcales</taxon>
        <taxon>Micrococcaceae</taxon>
        <taxon>Glutamicibacter</taxon>
    </lineage>
</organism>
<dbReference type="Proteomes" id="UP000316612">
    <property type="component" value="Unassembled WGS sequence"/>
</dbReference>
<keyword evidence="3" id="KW-1185">Reference proteome</keyword>
<accession>A0A4Y4DSX3</accession>
<comment type="caution">
    <text evidence="2">The sequence shown here is derived from an EMBL/GenBank/DDBJ whole genome shotgun (WGS) entry which is preliminary data.</text>
</comment>
<proteinExistence type="predicted"/>
<keyword evidence="1" id="KW-0732">Signal</keyword>
<dbReference type="EMBL" id="BJNY01000011">
    <property type="protein sequence ID" value="GED06600.1"/>
    <property type="molecule type" value="Genomic_DNA"/>
</dbReference>
<name>A0A4Y4DSX3_GLUUR</name>
<sequence>MMTRKTAKLGVGIFAAFSVTLLAASCASLSQPDTLSDDEQQKIVSLVQDKGADIPSPACNVEVFRAEGSDIYGWASCTDSESAASASNVKAEAFPFKISGDKVLKPDEGSDYQKDVHQLFPQELWNAVDQHSQGV</sequence>
<feature type="signal peptide" evidence="1">
    <location>
        <begin position="1"/>
        <end position="23"/>
    </location>
</feature>
<reference evidence="2 3" key="1">
    <citation type="submission" date="2019-06" db="EMBL/GenBank/DDBJ databases">
        <title>Whole genome shotgun sequence of Glutamicibacter uratoxydans NBRC 15515.</title>
        <authorList>
            <person name="Hosoyama A."/>
            <person name="Uohara A."/>
            <person name="Ohji S."/>
            <person name="Ichikawa N."/>
        </authorList>
    </citation>
    <scope>NUCLEOTIDE SEQUENCE [LARGE SCALE GENOMIC DNA]</scope>
    <source>
        <strain evidence="2 3">NBRC 15515</strain>
    </source>
</reference>
<evidence type="ECO:0008006" key="4">
    <source>
        <dbReference type="Google" id="ProtNLM"/>
    </source>
</evidence>